<dbReference type="Gene3D" id="3.20.80.10">
    <property type="entry name" value="Regulatory factor, effector binding domain"/>
    <property type="match status" value="1"/>
</dbReference>
<dbReference type="Proteomes" id="UP001057142">
    <property type="component" value="Chromosome"/>
</dbReference>
<evidence type="ECO:0000313" key="3">
    <source>
        <dbReference type="EMBL" id="WFC05047.1"/>
    </source>
</evidence>
<evidence type="ECO:0000313" key="4">
    <source>
        <dbReference type="Proteomes" id="UP001057142"/>
    </source>
</evidence>
<dbReference type="RefSeq" id="WP_251464132.1">
    <property type="nucleotide sequence ID" value="NZ_CP097327.1"/>
</dbReference>
<dbReference type="SUPFAM" id="SSF55136">
    <property type="entry name" value="Probable bacterial effector-binding domain"/>
    <property type="match status" value="1"/>
</dbReference>
<gene>
    <name evidence="2" type="ORF">M5J11_15085</name>
    <name evidence="3" type="ORF">PG365_09810</name>
</gene>
<feature type="domain" description="AraC effector-binding" evidence="1">
    <location>
        <begin position="1"/>
        <end position="150"/>
    </location>
</feature>
<dbReference type="PANTHER" id="PTHR36444">
    <property type="entry name" value="TRANSCRIPTIONAL REGULATOR PROTEIN YOBU-RELATED"/>
    <property type="match status" value="1"/>
</dbReference>
<dbReference type="Proteomes" id="UP001222403">
    <property type="component" value="Chromosome"/>
</dbReference>
<dbReference type="InterPro" id="IPR029441">
    <property type="entry name" value="Cass2"/>
</dbReference>
<proteinExistence type="predicted"/>
<protein>
    <submittedName>
        <fullName evidence="3">GyrI-like domain-containing protein</fullName>
    </submittedName>
</protein>
<accession>A0AAX3RQX5</accession>
<dbReference type="PANTHER" id="PTHR36444:SF2">
    <property type="entry name" value="TRANSCRIPTIONAL REGULATOR PROTEIN YOBU-RELATED"/>
    <property type="match status" value="1"/>
</dbReference>
<sequence length="150" mass="17596">MNLTDCGHKHLLGITIRTRNENERSRETAQIPGLWKTFYEEIYKKVLNGETVYGVYSGYESDHAGYFDVSAAVEKVGNEVEQKDVKPIVLQSGKYLKFTSKSEGDNQIWQLWEQVWEFFSDENQELERAYTTDYEVFYPNKEVELYIAIK</sequence>
<dbReference type="Pfam" id="PF14526">
    <property type="entry name" value="Cass2"/>
    <property type="match status" value="1"/>
</dbReference>
<dbReference type="InterPro" id="IPR053182">
    <property type="entry name" value="YobU-like_regulator"/>
</dbReference>
<evidence type="ECO:0000313" key="2">
    <source>
        <dbReference type="EMBL" id="USB36121.1"/>
    </source>
</evidence>
<keyword evidence="4" id="KW-1185">Reference proteome</keyword>
<dbReference type="InterPro" id="IPR011256">
    <property type="entry name" value="Reg_factor_effector_dom_sf"/>
</dbReference>
<dbReference type="EMBL" id="CP116222">
    <property type="protein sequence ID" value="WFC05047.1"/>
    <property type="molecule type" value="Genomic_DNA"/>
</dbReference>
<dbReference type="InterPro" id="IPR010499">
    <property type="entry name" value="AraC_E-bd"/>
</dbReference>
<organism evidence="3 5">
    <name type="scientific">Providencia vermicola</name>
    <dbReference type="NCBI Taxonomy" id="333965"/>
    <lineage>
        <taxon>Bacteria</taxon>
        <taxon>Pseudomonadati</taxon>
        <taxon>Pseudomonadota</taxon>
        <taxon>Gammaproteobacteria</taxon>
        <taxon>Enterobacterales</taxon>
        <taxon>Morganellaceae</taxon>
        <taxon>Providencia</taxon>
    </lineage>
</organism>
<dbReference type="AlphaFoldDB" id="A0AAX3RQX5"/>
<evidence type="ECO:0000313" key="5">
    <source>
        <dbReference type="Proteomes" id="UP001222403"/>
    </source>
</evidence>
<dbReference type="SMART" id="SM00871">
    <property type="entry name" value="AraC_E_bind"/>
    <property type="match status" value="1"/>
</dbReference>
<name>A0AAX3RQX5_9GAMM</name>
<reference evidence="3" key="2">
    <citation type="submission" date="2023-01" db="EMBL/GenBank/DDBJ databases">
        <title>The prevalence of carbapenem-resistant bacteria in aquaculture in China and the genetic diversity of carbapenem-resistant genes.</title>
        <authorList>
            <person name="Wen R."/>
        </authorList>
    </citation>
    <scope>NUCLEOTIDE SEQUENCE</scope>
    <source>
        <strain evidence="3">PVA41-chromosome</strain>
    </source>
</reference>
<evidence type="ECO:0000259" key="1">
    <source>
        <dbReference type="SMART" id="SM00871"/>
    </source>
</evidence>
<dbReference type="EMBL" id="CP097327">
    <property type="protein sequence ID" value="USB36121.1"/>
    <property type="molecule type" value="Genomic_DNA"/>
</dbReference>
<reference evidence="2" key="1">
    <citation type="journal article" date="2022" name="Front. Microbiol.">
        <title>Identification of a novel aminoglycoside O-nucleotidyltransferase AadA33 in Providencia vermicola.</title>
        <authorList>
            <person name="Feng C."/>
            <person name="Gao M."/>
            <person name="Jiang W."/>
            <person name="Shi W."/>
            <person name="Li A."/>
            <person name="Liu S."/>
            <person name="Zhang L."/>
            <person name="Zhang X."/>
            <person name="Li Q."/>
            <person name="Lin H."/>
            <person name="Lu J."/>
            <person name="Li K."/>
            <person name="Zhang H."/>
            <person name="Hu Y."/>
            <person name="Bao Q."/>
            <person name="Lin X."/>
        </authorList>
    </citation>
    <scope>NUCLEOTIDE SEQUENCE</scope>
    <source>
        <strain evidence="2">P13</strain>
    </source>
</reference>